<evidence type="ECO:0000256" key="7">
    <source>
        <dbReference type="ARBA" id="ARBA00022967"/>
    </source>
</evidence>
<keyword evidence="8" id="KW-0472">Membrane</keyword>
<keyword evidence="11" id="KW-1185">Reference proteome</keyword>
<comment type="similarity">
    <text evidence="2">Belongs to the ABC transporter superfamily.</text>
</comment>
<evidence type="ECO:0000256" key="8">
    <source>
        <dbReference type="ARBA" id="ARBA00023136"/>
    </source>
</evidence>
<comment type="subcellular location">
    <subcellularLocation>
        <location evidence="1">Cell membrane</location>
        <topology evidence="1">Peripheral membrane protein</topology>
    </subcellularLocation>
</comment>
<dbReference type="PROSITE" id="PS50893">
    <property type="entry name" value="ABC_TRANSPORTER_2"/>
    <property type="match status" value="1"/>
</dbReference>
<evidence type="ECO:0000256" key="6">
    <source>
        <dbReference type="ARBA" id="ARBA00022840"/>
    </source>
</evidence>
<dbReference type="Gene3D" id="3.40.50.300">
    <property type="entry name" value="P-loop containing nucleotide triphosphate hydrolases"/>
    <property type="match status" value="1"/>
</dbReference>
<proteinExistence type="inferred from homology"/>
<dbReference type="PANTHER" id="PTHR43553:SF24">
    <property type="entry name" value="ENERGY-COUPLING FACTOR TRANSPORTER ATP-BINDING PROTEIN ECFA1"/>
    <property type="match status" value="1"/>
</dbReference>
<dbReference type="AlphaFoldDB" id="A0A2T4U4W0"/>
<dbReference type="InterPro" id="IPR003439">
    <property type="entry name" value="ABC_transporter-like_ATP-bd"/>
</dbReference>
<dbReference type="InterPro" id="IPR015856">
    <property type="entry name" value="ABC_transpr_CbiO/EcfA_su"/>
</dbReference>
<gene>
    <name evidence="10" type="ORF">C6Y45_11075</name>
</gene>
<keyword evidence="7" id="KW-1278">Translocase</keyword>
<accession>A0A2T4U4W0</accession>
<evidence type="ECO:0000313" key="11">
    <source>
        <dbReference type="Proteomes" id="UP000240509"/>
    </source>
</evidence>
<dbReference type="RefSeq" id="WP_107585289.1">
    <property type="nucleotide sequence ID" value="NZ_PZJJ01000018.1"/>
</dbReference>
<dbReference type="SMART" id="SM00382">
    <property type="entry name" value="AAA"/>
    <property type="match status" value="1"/>
</dbReference>
<dbReference type="InterPro" id="IPR030947">
    <property type="entry name" value="EcfA_1"/>
</dbReference>
<dbReference type="OrthoDB" id="9784332at2"/>
<sequence>MDPIVVENVTFSYNRETPVLKNVSLRVQKGEWAAVVGHNGSGKSTLAKCLNGLLEPESGRVLTCGMDTMDKSTIMTLRRRAGMVFQHPDNQIVAPTVADDIAFGLENAGVPYEEMKERVKESISRLRLDGLEEQEPHRLSGGQKQRVALAGIKALQPEVIILDEATSMLDPAGRSEVRKMMRELCREEGMTIVAITHDLEEAAEADRLFVMAGGKILEDGPPAAIFQKRELLLEAGLALPLPVYLAHELREAGVAVDTGVTSEKELVSALCGLKQNT</sequence>
<comment type="caution">
    <text evidence="10">The sequence shown here is derived from an EMBL/GenBank/DDBJ whole genome shotgun (WGS) entry which is preliminary data.</text>
</comment>
<evidence type="ECO:0000256" key="1">
    <source>
        <dbReference type="ARBA" id="ARBA00004202"/>
    </source>
</evidence>
<keyword evidence="6" id="KW-0067">ATP-binding</keyword>
<organism evidence="10 11">
    <name type="scientific">Alkalicoccus saliphilus</name>
    <dbReference type="NCBI Taxonomy" id="200989"/>
    <lineage>
        <taxon>Bacteria</taxon>
        <taxon>Bacillati</taxon>
        <taxon>Bacillota</taxon>
        <taxon>Bacilli</taxon>
        <taxon>Bacillales</taxon>
        <taxon>Bacillaceae</taxon>
        <taxon>Alkalicoccus</taxon>
    </lineage>
</organism>
<evidence type="ECO:0000256" key="3">
    <source>
        <dbReference type="ARBA" id="ARBA00022448"/>
    </source>
</evidence>
<dbReference type="NCBIfam" id="NF010167">
    <property type="entry name" value="PRK13648.1"/>
    <property type="match status" value="1"/>
</dbReference>
<dbReference type="GO" id="GO:0016887">
    <property type="term" value="F:ATP hydrolysis activity"/>
    <property type="evidence" value="ECO:0007669"/>
    <property type="project" value="InterPro"/>
</dbReference>
<dbReference type="FunFam" id="3.40.50.300:FF:000224">
    <property type="entry name" value="Energy-coupling factor transporter ATP-binding protein EcfA"/>
    <property type="match status" value="1"/>
</dbReference>
<dbReference type="NCBIfam" id="TIGR04520">
    <property type="entry name" value="ECF_ATPase_1"/>
    <property type="match status" value="1"/>
</dbReference>
<protein>
    <submittedName>
        <fullName evidence="10">Energy-coupling factor transporter ATPase</fullName>
    </submittedName>
</protein>
<feature type="domain" description="ABC transporter" evidence="9">
    <location>
        <begin position="4"/>
        <end position="238"/>
    </location>
</feature>
<keyword evidence="4" id="KW-1003">Cell membrane</keyword>
<evidence type="ECO:0000313" key="10">
    <source>
        <dbReference type="EMBL" id="PTL38434.1"/>
    </source>
</evidence>
<dbReference type="PANTHER" id="PTHR43553">
    <property type="entry name" value="HEAVY METAL TRANSPORTER"/>
    <property type="match status" value="1"/>
</dbReference>
<evidence type="ECO:0000256" key="4">
    <source>
        <dbReference type="ARBA" id="ARBA00022475"/>
    </source>
</evidence>
<evidence type="ECO:0000259" key="9">
    <source>
        <dbReference type="PROSITE" id="PS50893"/>
    </source>
</evidence>
<dbReference type="SUPFAM" id="SSF52540">
    <property type="entry name" value="P-loop containing nucleoside triphosphate hydrolases"/>
    <property type="match status" value="1"/>
</dbReference>
<dbReference type="GO" id="GO:0005524">
    <property type="term" value="F:ATP binding"/>
    <property type="evidence" value="ECO:0007669"/>
    <property type="project" value="UniProtKB-KW"/>
</dbReference>
<dbReference type="InterPro" id="IPR050095">
    <property type="entry name" value="ECF_ABC_transporter_ATP-bd"/>
</dbReference>
<keyword evidence="3" id="KW-0813">Transport</keyword>
<keyword evidence="5" id="KW-0547">Nucleotide-binding</keyword>
<dbReference type="GO" id="GO:0042626">
    <property type="term" value="F:ATPase-coupled transmembrane transporter activity"/>
    <property type="evidence" value="ECO:0007669"/>
    <property type="project" value="TreeGrafter"/>
</dbReference>
<dbReference type="EMBL" id="PZJJ01000018">
    <property type="protein sequence ID" value="PTL38434.1"/>
    <property type="molecule type" value="Genomic_DNA"/>
</dbReference>
<dbReference type="CDD" id="cd03225">
    <property type="entry name" value="ABC_cobalt_CbiO_domain1"/>
    <property type="match status" value="1"/>
</dbReference>
<dbReference type="InterPro" id="IPR003593">
    <property type="entry name" value="AAA+_ATPase"/>
</dbReference>
<evidence type="ECO:0000256" key="2">
    <source>
        <dbReference type="ARBA" id="ARBA00005417"/>
    </source>
</evidence>
<reference evidence="10 11" key="1">
    <citation type="submission" date="2018-03" db="EMBL/GenBank/DDBJ databases">
        <title>Alkalicoccus saliphilus sp. nov., isolated from a mineral pool.</title>
        <authorList>
            <person name="Zhao B."/>
        </authorList>
    </citation>
    <scope>NUCLEOTIDE SEQUENCE [LARGE SCALE GENOMIC DNA]</scope>
    <source>
        <strain evidence="10 11">6AG</strain>
    </source>
</reference>
<dbReference type="GO" id="GO:0015087">
    <property type="term" value="F:cobalt ion transmembrane transporter activity"/>
    <property type="evidence" value="ECO:0007669"/>
    <property type="project" value="UniProtKB-ARBA"/>
</dbReference>
<dbReference type="GO" id="GO:0043190">
    <property type="term" value="C:ATP-binding cassette (ABC) transporter complex"/>
    <property type="evidence" value="ECO:0007669"/>
    <property type="project" value="TreeGrafter"/>
</dbReference>
<name>A0A2T4U4W0_9BACI</name>
<dbReference type="InterPro" id="IPR027417">
    <property type="entry name" value="P-loop_NTPase"/>
</dbReference>
<dbReference type="Proteomes" id="UP000240509">
    <property type="component" value="Unassembled WGS sequence"/>
</dbReference>
<dbReference type="Pfam" id="PF00005">
    <property type="entry name" value="ABC_tran"/>
    <property type="match status" value="1"/>
</dbReference>
<evidence type="ECO:0000256" key="5">
    <source>
        <dbReference type="ARBA" id="ARBA00022741"/>
    </source>
</evidence>